<dbReference type="Pfam" id="PF13560">
    <property type="entry name" value="HTH_31"/>
    <property type="match status" value="1"/>
</dbReference>
<dbReference type="GO" id="GO:0003677">
    <property type="term" value="F:DNA binding"/>
    <property type="evidence" value="ECO:0007669"/>
    <property type="project" value="InterPro"/>
</dbReference>
<organism evidence="2 3">
    <name type="scientific">Haloechinothrix aidingensis</name>
    <dbReference type="NCBI Taxonomy" id="2752311"/>
    <lineage>
        <taxon>Bacteria</taxon>
        <taxon>Bacillati</taxon>
        <taxon>Actinomycetota</taxon>
        <taxon>Actinomycetes</taxon>
        <taxon>Pseudonocardiales</taxon>
        <taxon>Pseudonocardiaceae</taxon>
        <taxon>Haloechinothrix</taxon>
    </lineage>
</organism>
<dbReference type="AlphaFoldDB" id="A0A838A921"/>
<proteinExistence type="predicted"/>
<accession>A0A838A921</accession>
<dbReference type="PROSITE" id="PS50943">
    <property type="entry name" value="HTH_CROC1"/>
    <property type="match status" value="1"/>
</dbReference>
<dbReference type="Gene3D" id="1.10.260.40">
    <property type="entry name" value="lambda repressor-like DNA-binding domains"/>
    <property type="match status" value="1"/>
</dbReference>
<gene>
    <name evidence="2" type="ORF">H0B56_05950</name>
</gene>
<dbReference type="Pfam" id="PF19054">
    <property type="entry name" value="DUF5753"/>
    <property type="match status" value="1"/>
</dbReference>
<dbReference type="InterPro" id="IPR001387">
    <property type="entry name" value="Cro/C1-type_HTH"/>
</dbReference>
<feature type="domain" description="HTH cro/C1-type" evidence="1">
    <location>
        <begin position="17"/>
        <end position="71"/>
    </location>
</feature>
<name>A0A838A921_9PSEU</name>
<dbReference type="EMBL" id="JACCKD010000002">
    <property type="protein sequence ID" value="MBA0125081.1"/>
    <property type="molecule type" value="Genomic_DNA"/>
</dbReference>
<dbReference type="CDD" id="cd00093">
    <property type="entry name" value="HTH_XRE"/>
    <property type="match status" value="1"/>
</dbReference>
<evidence type="ECO:0000313" key="2">
    <source>
        <dbReference type="EMBL" id="MBA0125081.1"/>
    </source>
</evidence>
<dbReference type="InterPro" id="IPR043917">
    <property type="entry name" value="DUF5753"/>
</dbReference>
<dbReference type="SUPFAM" id="SSF47413">
    <property type="entry name" value="lambda repressor-like DNA-binding domains"/>
    <property type="match status" value="1"/>
</dbReference>
<evidence type="ECO:0000259" key="1">
    <source>
        <dbReference type="PROSITE" id="PS50943"/>
    </source>
</evidence>
<dbReference type="InterPro" id="IPR010982">
    <property type="entry name" value="Lambda_DNA-bd_dom_sf"/>
</dbReference>
<dbReference type="SMART" id="SM00530">
    <property type="entry name" value="HTH_XRE"/>
    <property type="match status" value="1"/>
</dbReference>
<dbReference type="RefSeq" id="WP_180891928.1">
    <property type="nucleotide sequence ID" value="NZ_JACCKD010000002.1"/>
</dbReference>
<evidence type="ECO:0000313" key="3">
    <source>
        <dbReference type="Proteomes" id="UP000582974"/>
    </source>
</evidence>
<dbReference type="Proteomes" id="UP000582974">
    <property type="component" value="Unassembled WGS sequence"/>
</dbReference>
<reference evidence="2 3" key="1">
    <citation type="submission" date="2020-07" db="EMBL/GenBank/DDBJ databases">
        <title>Genome of Haloechinothrix sp.</title>
        <authorList>
            <person name="Tang S.-K."/>
            <person name="Yang L."/>
            <person name="Zhu W.-Y."/>
        </authorList>
    </citation>
    <scope>NUCLEOTIDE SEQUENCE [LARGE SCALE GENOMIC DNA]</scope>
    <source>
        <strain evidence="2 3">YIM 98757</strain>
    </source>
</reference>
<sequence length="282" mass="30587">MPSNTRTPKARALGSALREARESREISLRGLAVQLGKDPGMLSRWETGERIPKPTDVAQILTLLGVNGDQYDEIVEMTSGTDASQWLAVSLPEQRQQLAALLDLESTATAITDVSPLLVPGILQVSSYVRAIMTAGGVPADEVATRVAVRIGRRDAITRADPARVLALIGEAALRQIIGNRAIMVEQLNYLREMAELPNVDVRVIPLASGWHPGLEGPFTLIDTSESSVVQIENRRSGLFLHEDEDVDIYRQGVDTVLQVAMSPEGSRGLITEVANEMETTS</sequence>
<protein>
    <submittedName>
        <fullName evidence="2">Helix-turn-helix transcriptional regulator</fullName>
    </submittedName>
</protein>
<comment type="caution">
    <text evidence="2">The sequence shown here is derived from an EMBL/GenBank/DDBJ whole genome shotgun (WGS) entry which is preliminary data.</text>
</comment>
<keyword evidence="3" id="KW-1185">Reference proteome</keyword>